<dbReference type="InterPro" id="IPR002347">
    <property type="entry name" value="SDR_fam"/>
</dbReference>
<proteinExistence type="inferred from homology"/>
<reference evidence="3 4" key="1">
    <citation type="submission" date="2019-11" db="EMBL/GenBank/DDBJ databases">
        <title>Draft genome sequences of five Paenibacillus species of dairy origin.</title>
        <authorList>
            <person name="Olajide A.M."/>
            <person name="Chen S."/>
            <person name="Lapointe G."/>
        </authorList>
    </citation>
    <scope>NUCLEOTIDE SEQUENCE [LARGE SCALE GENOMIC DNA]</scope>
    <source>
        <strain evidence="3 4">2CS3</strain>
    </source>
</reference>
<keyword evidence="4" id="KW-1185">Reference proteome</keyword>
<evidence type="ECO:0000256" key="2">
    <source>
        <dbReference type="ARBA" id="ARBA00023002"/>
    </source>
</evidence>
<evidence type="ECO:0000313" key="3">
    <source>
        <dbReference type="EMBL" id="MUG70221.1"/>
    </source>
</evidence>
<dbReference type="PANTHER" id="PTHR48107">
    <property type="entry name" value="NADPH-DEPENDENT ALDEHYDE REDUCTASE-LIKE PROTEIN, CHLOROPLASTIC-RELATED"/>
    <property type="match status" value="1"/>
</dbReference>
<protein>
    <submittedName>
        <fullName evidence="3">SDR family oxidoreductase</fullName>
    </submittedName>
</protein>
<dbReference type="AlphaFoldDB" id="A0A7X2Z8I8"/>
<dbReference type="PANTHER" id="PTHR48107:SF7">
    <property type="entry name" value="RE15974P"/>
    <property type="match status" value="1"/>
</dbReference>
<dbReference type="NCBIfam" id="NF009499">
    <property type="entry name" value="PRK12859.1"/>
    <property type="match status" value="1"/>
</dbReference>
<comment type="similarity">
    <text evidence="1">Belongs to the short-chain dehydrogenases/reductases (SDR) family.</text>
</comment>
<dbReference type="PRINTS" id="PR00081">
    <property type="entry name" value="GDHRDH"/>
</dbReference>
<dbReference type="GO" id="GO:0008206">
    <property type="term" value="P:bile acid metabolic process"/>
    <property type="evidence" value="ECO:0007669"/>
    <property type="project" value="UniProtKB-ARBA"/>
</dbReference>
<dbReference type="CDD" id="cd05233">
    <property type="entry name" value="SDR_c"/>
    <property type="match status" value="1"/>
</dbReference>
<comment type="caution">
    <text evidence="3">The sequence shown here is derived from an EMBL/GenBank/DDBJ whole genome shotgun (WGS) entry which is preliminary data.</text>
</comment>
<dbReference type="Proteomes" id="UP000450917">
    <property type="component" value="Unassembled WGS sequence"/>
</dbReference>
<dbReference type="SUPFAM" id="SSF51735">
    <property type="entry name" value="NAD(P)-binding Rossmann-fold domains"/>
    <property type="match status" value="1"/>
</dbReference>
<dbReference type="PRINTS" id="PR00080">
    <property type="entry name" value="SDRFAMILY"/>
</dbReference>
<organism evidence="3 4">
    <name type="scientific">Paenibacillus validus</name>
    <dbReference type="NCBI Taxonomy" id="44253"/>
    <lineage>
        <taxon>Bacteria</taxon>
        <taxon>Bacillati</taxon>
        <taxon>Bacillota</taxon>
        <taxon>Bacilli</taxon>
        <taxon>Bacillales</taxon>
        <taxon>Paenibacillaceae</taxon>
        <taxon>Paenibacillus</taxon>
    </lineage>
</organism>
<evidence type="ECO:0000256" key="1">
    <source>
        <dbReference type="ARBA" id="ARBA00006484"/>
    </source>
</evidence>
<dbReference type="Gene3D" id="3.40.50.720">
    <property type="entry name" value="NAD(P)-binding Rossmann-like Domain"/>
    <property type="match status" value="1"/>
</dbReference>
<dbReference type="EMBL" id="WNZX01000003">
    <property type="protein sequence ID" value="MUG70221.1"/>
    <property type="molecule type" value="Genomic_DNA"/>
</dbReference>
<evidence type="ECO:0000313" key="4">
    <source>
        <dbReference type="Proteomes" id="UP000450917"/>
    </source>
</evidence>
<dbReference type="GO" id="GO:0016614">
    <property type="term" value="F:oxidoreductase activity, acting on CH-OH group of donors"/>
    <property type="evidence" value="ECO:0007669"/>
    <property type="project" value="UniProtKB-ARBA"/>
</dbReference>
<sequence>MKSGKLKGKIALVTGASRSAGIGAAICKALAGEGADIFFTYWVGYDEQMPWGGNSAEQEQLRKEILRLGVRCEHAMADLADVRSIPHILNQVEEALGKPAILINNACYSVNDNADTITAESLDAHYAINIRAVTLLSVEFARRFNQGTGGRIINMTSGQSLGPMVGELSYAATKGAIEALTRTLAAEIGSKGITVNAVNPGPSDTGWMTPEVRRELAGRSPLGRVGLPQDAARLIAFLATEDAGWMTGQIFHSDGGFR</sequence>
<dbReference type="RefSeq" id="WP_155614280.1">
    <property type="nucleotide sequence ID" value="NZ_WNZX01000003.1"/>
</dbReference>
<gene>
    <name evidence="3" type="ORF">GNP93_05960</name>
</gene>
<dbReference type="PROSITE" id="PS00061">
    <property type="entry name" value="ADH_SHORT"/>
    <property type="match status" value="1"/>
</dbReference>
<dbReference type="NCBIfam" id="NF009389">
    <property type="entry name" value="PRK12748.1"/>
    <property type="match status" value="1"/>
</dbReference>
<name>A0A7X2Z8I8_9BACL</name>
<dbReference type="InterPro" id="IPR036291">
    <property type="entry name" value="NAD(P)-bd_dom_sf"/>
</dbReference>
<dbReference type="FunFam" id="3.40.50.720:FF:000084">
    <property type="entry name" value="Short-chain dehydrogenase reductase"/>
    <property type="match status" value="1"/>
</dbReference>
<accession>A0A7X2Z8I8</accession>
<dbReference type="Pfam" id="PF13561">
    <property type="entry name" value="adh_short_C2"/>
    <property type="match status" value="1"/>
</dbReference>
<dbReference type="InterPro" id="IPR020904">
    <property type="entry name" value="Sc_DH/Rdtase_CS"/>
</dbReference>
<keyword evidence="2" id="KW-0560">Oxidoreductase</keyword>